<organism evidence="1 2">
    <name type="scientific">Ammoniphilus resinae</name>
    <dbReference type="NCBI Taxonomy" id="861532"/>
    <lineage>
        <taxon>Bacteria</taxon>
        <taxon>Bacillati</taxon>
        <taxon>Bacillota</taxon>
        <taxon>Bacilli</taxon>
        <taxon>Bacillales</taxon>
        <taxon>Paenibacillaceae</taxon>
        <taxon>Aneurinibacillus group</taxon>
        <taxon>Ammoniphilus</taxon>
    </lineage>
</organism>
<evidence type="ECO:0000313" key="2">
    <source>
        <dbReference type="Proteomes" id="UP001519343"/>
    </source>
</evidence>
<dbReference type="Proteomes" id="UP001519343">
    <property type="component" value="Unassembled WGS sequence"/>
</dbReference>
<comment type="caution">
    <text evidence="1">The sequence shown here is derived from an EMBL/GenBank/DDBJ whole genome shotgun (WGS) entry which is preliminary data.</text>
</comment>
<gene>
    <name evidence="1" type="ORF">J2Z37_001624</name>
</gene>
<evidence type="ECO:0000313" key="1">
    <source>
        <dbReference type="EMBL" id="MBP1931623.1"/>
    </source>
</evidence>
<accession>A0ABS4GMW9</accession>
<sequence>MTDQLIFFDALENEVNRSPHHLLLLRTELNELQFEAILLTSAAIYLFFVIPSDVRNLSITGKLLEAQREDKFLAWKRGAGEKQINAVQNELGLPSLPVFECYVLPSKWGPVRIVGHRSLVLSCDLFPSFIQQIGGRENETIRNKQQALYQHLKKTSELTAVSKEKGILELEGSRQQAAAIAIPETSNVGLPPRQAKRKEQTKENIFLLFWRVFFKKRQKKG</sequence>
<protein>
    <submittedName>
        <fullName evidence="1">Uncharacterized protein</fullName>
    </submittedName>
</protein>
<dbReference type="EMBL" id="JAGGKT010000003">
    <property type="protein sequence ID" value="MBP1931623.1"/>
    <property type="molecule type" value="Genomic_DNA"/>
</dbReference>
<name>A0ABS4GMW9_9BACL</name>
<proteinExistence type="predicted"/>
<reference evidence="1 2" key="1">
    <citation type="submission" date="2021-03" db="EMBL/GenBank/DDBJ databases">
        <title>Genomic Encyclopedia of Type Strains, Phase IV (KMG-IV): sequencing the most valuable type-strain genomes for metagenomic binning, comparative biology and taxonomic classification.</title>
        <authorList>
            <person name="Goeker M."/>
        </authorList>
    </citation>
    <scope>NUCLEOTIDE SEQUENCE [LARGE SCALE GENOMIC DNA]</scope>
    <source>
        <strain evidence="1 2">DSM 24738</strain>
    </source>
</reference>
<keyword evidence="2" id="KW-1185">Reference proteome</keyword>
<dbReference type="RefSeq" id="WP_209809714.1">
    <property type="nucleotide sequence ID" value="NZ_JAGGKT010000003.1"/>
</dbReference>